<evidence type="ECO:0000259" key="3">
    <source>
        <dbReference type="Pfam" id="PF04389"/>
    </source>
</evidence>
<dbReference type="EMBL" id="JAASRN010000001">
    <property type="protein sequence ID" value="NIK73528.1"/>
    <property type="molecule type" value="Genomic_DNA"/>
</dbReference>
<dbReference type="PANTHER" id="PTHR12283">
    <property type="entry name" value="GLUTAMINYL-PEPTIDE CYCLOTRANSFERASE"/>
    <property type="match status" value="1"/>
</dbReference>
<keyword evidence="5" id="KW-1185">Reference proteome</keyword>
<sequence length="343" mass="38862">MKRYFSFFVALCIGCTLLGSCEQNHQQRQKETTKPSITLKQIPTFNADSAYAYIKKQVDFGPRTPGAAAHDACGRWLYEKLQGFGLQTQMQVFEAQSFDGKTYVGRNIIASYRPDIKRRILLMAHWDTRAFADKEAADSLWRKPIDGANDGGSGVAVLLEIARLLTAEQPAVGVDIILFDMEDNGVPEFMDEAVGNASSFWCQGSQYWAKNPHTPNYSAYYGILLDMVGAQNARFYKEPYSLEYAPQIVEKVWHIAQLMGYGNYFINQKANISFGGILDDHFYVNRDAKIPSIDIIDYQDGFRDYHHTLKDNLSIIDKNTLKAVGEVVLQVLYQEIQEEKNAQ</sequence>
<dbReference type="RefSeq" id="WP_166918755.1">
    <property type="nucleotide sequence ID" value="NZ_JAASRN010000001.1"/>
</dbReference>
<dbReference type="GO" id="GO:0008270">
    <property type="term" value="F:zinc ion binding"/>
    <property type="evidence" value="ECO:0007669"/>
    <property type="project" value="TreeGrafter"/>
</dbReference>
<dbReference type="Pfam" id="PF04389">
    <property type="entry name" value="Peptidase_M28"/>
    <property type="match status" value="1"/>
</dbReference>
<evidence type="ECO:0000256" key="1">
    <source>
        <dbReference type="ARBA" id="ARBA00022679"/>
    </source>
</evidence>
<evidence type="ECO:0000313" key="5">
    <source>
        <dbReference type="Proteomes" id="UP000537126"/>
    </source>
</evidence>
<keyword evidence="2" id="KW-0012">Acyltransferase</keyword>
<accession>A0A846MPK7</accession>
<dbReference type="InterPro" id="IPR040234">
    <property type="entry name" value="QC/QCL"/>
</dbReference>
<dbReference type="PROSITE" id="PS51257">
    <property type="entry name" value="PROKAR_LIPOPROTEIN"/>
    <property type="match status" value="1"/>
</dbReference>
<dbReference type="GO" id="GO:0016603">
    <property type="term" value="F:glutaminyl-peptide cyclotransferase activity"/>
    <property type="evidence" value="ECO:0007669"/>
    <property type="project" value="TreeGrafter"/>
</dbReference>
<protein>
    <recommendedName>
        <fullName evidence="3">Peptidase M28 domain-containing protein</fullName>
    </recommendedName>
</protein>
<evidence type="ECO:0000256" key="2">
    <source>
        <dbReference type="ARBA" id="ARBA00023315"/>
    </source>
</evidence>
<dbReference type="Proteomes" id="UP000537126">
    <property type="component" value="Unassembled WGS sequence"/>
</dbReference>
<dbReference type="InterPro" id="IPR007484">
    <property type="entry name" value="Peptidase_M28"/>
</dbReference>
<dbReference type="Gene3D" id="3.40.630.10">
    <property type="entry name" value="Zn peptidases"/>
    <property type="match status" value="1"/>
</dbReference>
<organism evidence="4 5">
    <name type="scientific">Thermonema lapsum</name>
    <dbReference type="NCBI Taxonomy" id="28195"/>
    <lineage>
        <taxon>Bacteria</taxon>
        <taxon>Pseudomonadati</taxon>
        <taxon>Bacteroidota</taxon>
        <taxon>Cytophagia</taxon>
        <taxon>Cytophagales</taxon>
        <taxon>Thermonemataceae</taxon>
        <taxon>Thermonema</taxon>
    </lineage>
</organism>
<dbReference type="PANTHER" id="PTHR12283:SF6">
    <property type="entry name" value="GLUTAMINYL-PEPTIDE CYCLOTRANSFERASE-RELATED"/>
    <property type="match status" value="1"/>
</dbReference>
<comment type="caution">
    <text evidence="4">The sequence shown here is derived from an EMBL/GenBank/DDBJ whole genome shotgun (WGS) entry which is preliminary data.</text>
</comment>
<evidence type="ECO:0000313" key="4">
    <source>
        <dbReference type="EMBL" id="NIK73528.1"/>
    </source>
</evidence>
<reference evidence="4 5" key="1">
    <citation type="submission" date="2020-03" db="EMBL/GenBank/DDBJ databases">
        <title>Genomic Encyclopedia of Type Strains, Phase IV (KMG-IV): sequencing the most valuable type-strain genomes for metagenomic binning, comparative biology and taxonomic classification.</title>
        <authorList>
            <person name="Goeker M."/>
        </authorList>
    </citation>
    <scope>NUCLEOTIDE SEQUENCE [LARGE SCALE GENOMIC DNA]</scope>
    <source>
        <strain evidence="4 5">DSM 5718</strain>
    </source>
</reference>
<keyword evidence="1" id="KW-0808">Transferase</keyword>
<dbReference type="AlphaFoldDB" id="A0A846MPK7"/>
<name>A0A846MPK7_9BACT</name>
<gene>
    <name evidence="4" type="ORF">FHS56_001014</name>
</gene>
<proteinExistence type="predicted"/>
<dbReference type="SUPFAM" id="SSF53187">
    <property type="entry name" value="Zn-dependent exopeptidases"/>
    <property type="match status" value="1"/>
</dbReference>
<feature type="domain" description="Peptidase M28" evidence="3">
    <location>
        <begin position="107"/>
        <end position="331"/>
    </location>
</feature>